<dbReference type="Proteomes" id="UP000313359">
    <property type="component" value="Unassembled WGS sequence"/>
</dbReference>
<dbReference type="InterPro" id="IPR050830">
    <property type="entry name" value="Fungal_FAS"/>
</dbReference>
<dbReference type="Gene3D" id="3.90.25.70">
    <property type="match status" value="1"/>
</dbReference>
<evidence type="ECO:0000256" key="3">
    <source>
        <dbReference type="ARBA" id="ARBA00022679"/>
    </source>
</evidence>
<keyword evidence="3" id="KW-0808">Transferase</keyword>
<keyword evidence="2" id="KW-0597">Phosphoprotein</keyword>
<dbReference type="AlphaFoldDB" id="A0A5C2RSP0"/>
<evidence type="ECO:0000313" key="6">
    <source>
        <dbReference type="Proteomes" id="UP000313359"/>
    </source>
</evidence>
<dbReference type="PANTHER" id="PTHR10982:SF21">
    <property type="entry name" value="FATTY ACID SYNTHASE SUBUNIT BETA"/>
    <property type="match status" value="1"/>
</dbReference>
<name>A0A5C2RSP0_9APHY</name>
<reference evidence="5" key="1">
    <citation type="journal article" date="2018" name="Genome Biol. Evol.">
        <title>Genomics and development of Lentinus tigrinus, a white-rot wood-decaying mushroom with dimorphic fruiting bodies.</title>
        <authorList>
            <person name="Wu B."/>
            <person name="Xu Z."/>
            <person name="Knudson A."/>
            <person name="Carlson A."/>
            <person name="Chen N."/>
            <person name="Kovaka S."/>
            <person name="LaButti K."/>
            <person name="Lipzen A."/>
            <person name="Pennachio C."/>
            <person name="Riley R."/>
            <person name="Schakwitz W."/>
            <person name="Umezawa K."/>
            <person name="Ohm R.A."/>
            <person name="Grigoriev I.V."/>
            <person name="Nagy L.G."/>
            <person name="Gibbons J."/>
            <person name="Hibbett D."/>
        </authorList>
    </citation>
    <scope>NUCLEOTIDE SEQUENCE [LARGE SCALE GENOMIC DNA]</scope>
    <source>
        <strain evidence="5">ALCF2SS1-6</strain>
    </source>
</reference>
<feature type="non-terminal residue" evidence="5">
    <location>
        <position position="1"/>
    </location>
</feature>
<dbReference type="InterPro" id="IPR009081">
    <property type="entry name" value="PP-bd_ACP"/>
</dbReference>
<keyword evidence="6" id="KW-1185">Reference proteome</keyword>
<evidence type="ECO:0000313" key="5">
    <source>
        <dbReference type="EMBL" id="RPD53959.1"/>
    </source>
</evidence>
<gene>
    <name evidence="5" type="ORF">L227DRAFT_463424</name>
</gene>
<sequence length="168" mass="18532">VELLAYQFASPVRWIETQDILFTHYKFERFIEIGPSPTLTGMATRTLKAKYEAQDDSVTHRRAIFCHAKHMKEVCYQFEDEAEAPAAEAPAAAAASIEDAPLKATDVLVGIIAQKLKKKVDEVPLSKSIKDLVGGKSTMQNEILGDLQLKFSSAPEKGEELPLEELGA</sequence>
<organism evidence="5 6">
    <name type="scientific">Lentinus tigrinus ALCF2SS1-6</name>
    <dbReference type="NCBI Taxonomy" id="1328759"/>
    <lineage>
        <taxon>Eukaryota</taxon>
        <taxon>Fungi</taxon>
        <taxon>Dikarya</taxon>
        <taxon>Basidiomycota</taxon>
        <taxon>Agaricomycotina</taxon>
        <taxon>Agaricomycetes</taxon>
        <taxon>Polyporales</taxon>
        <taxon>Polyporaceae</taxon>
        <taxon>Lentinus</taxon>
    </lineage>
</organism>
<dbReference type="FunFam" id="3.90.25.70:FF:000001">
    <property type="entry name" value="Fatty acid synthase subunit alpha"/>
    <property type="match status" value="1"/>
</dbReference>
<evidence type="ECO:0000256" key="1">
    <source>
        <dbReference type="ARBA" id="ARBA00022450"/>
    </source>
</evidence>
<dbReference type="GO" id="GO:0008897">
    <property type="term" value="F:holo-[acyl-carrier-protein] synthase activity"/>
    <property type="evidence" value="ECO:0007669"/>
    <property type="project" value="InterPro"/>
</dbReference>
<dbReference type="PANTHER" id="PTHR10982">
    <property type="entry name" value="MALONYL COA-ACYL CARRIER PROTEIN TRANSACYLASE"/>
    <property type="match status" value="1"/>
</dbReference>
<keyword evidence="1" id="KW-0596">Phosphopantetheine</keyword>
<dbReference type="EMBL" id="ML122312">
    <property type="protein sequence ID" value="RPD53959.1"/>
    <property type="molecule type" value="Genomic_DNA"/>
</dbReference>
<dbReference type="Pfam" id="PF18325">
    <property type="entry name" value="Fas_alpha_ACP"/>
    <property type="match status" value="1"/>
</dbReference>
<dbReference type="InterPro" id="IPR040899">
    <property type="entry name" value="Fas_alpha_ACP"/>
</dbReference>
<proteinExistence type="predicted"/>
<accession>A0A5C2RSP0</accession>
<evidence type="ECO:0000256" key="2">
    <source>
        <dbReference type="ARBA" id="ARBA00022553"/>
    </source>
</evidence>
<feature type="domain" description="Carrier" evidence="4">
    <location>
        <begin position="99"/>
        <end position="168"/>
    </location>
</feature>
<evidence type="ECO:0000259" key="4">
    <source>
        <dbReference type="PROSITE" id="PS50075"/>
    </source>
</evidence>
<dbReference type="PROSITE" id="PS50075">
    <property type="entry name" value="CARRIER"/>
    <property type="match status" value="1"/>
</dbReference>
<dbReference type="InterPro" id="IPR016035">
    <property type="entry name" value="Acyl_Trfase/lysoPLipase"/>
</dbReference>
<protein>
    <recommendedName>
        <fullName evidence="4">Carrier domain-containing protein</fullName>
    </recommendedName>
</protein>
<dbReference type="STRING" id="1328759.A0A5C2RSP0"/>
<feature type="non-terminal residue" evidence="5">
    <location>
        <position position="168"/>
    </location>
</feature>
<dbReference type="SUPFAM" id="SSF52151">
    <property type="entry name" value="FabD/lysophospholipase-like"/>
    <property type="match status" value="1"/>
</dbReference>
<dbReference type="OrthoDB" id="3243207at2759"/>